<feature type="compositionally biased region" description="Basic residues" evidence="5">
    <location>
        <begin position="1"/>
        <end position="14"/>
    </location>
</feature>
<dbReference type="GO" id="GO:0000472">
    <property type="term" value="P:endonucleolytic cleavage to generate mature 5'-end of SSU-rRNA from (SSU-rRNA, 5.8S rRNA, LSU-rRNA)"/>
    <property type="evidence" value="ECO:0007669"/>
    <property type="project" value="TreeGrafter"/>
</dbReference>
<reference evidence="6 7" key="1">
    <citation type="submission" date="2018-02" db="EMBL/GenBank/DDBJ databases">
        <title>Genome sequence of the basidiomycete white-rot fungus Phlebia centrifuga.</title>
        <authorList>
            <person name="Granchi Z."/>
            <person name="Peng M."/>
            <person name="de Vries R.P."/>
            <person name="Hilden K."/>
            <person name="Makela M.R."/>
            <person name="Grigoriev I."/>
            <person name="Riley R."/>
        </authorList>
    </citation>
    <scope>NUCLEOTIDE SEQUENCE [LARGE SCALE GENOMIC DNA]</scope>
    <source>
        <strain evidence="6 7">FBCC195</strain>
    </source>
</reference>
<dbReference type="Gene3D" id="1.25.10.10">
    <property type="entry name" value="Leucine-rich Repeat Variant"/>
    <property type="match status" value="3"/>
</dbReference>
<keyword evidence="2" id="KW-0677">Repeat</keyword>
<gene>
    <name evidence="6" type="ORF">PHLCEN_2v1298</name>
</gene>
<dbReference type="SUPFAM" id="SSF48371">
    <property type="entry name" value="ARM repeat"/>
    <property type="match status" value="2"/>
</dbReference>
<comment type="caution">
    <text evidence="6">The sequence shown here is derived from an EMBL/GenBank/DDBJ whole genome shotgun (WGS) entry which is preliminary data.</text>
</comment>
<dbReference type="SMART" id="SM00025">
    <property type="entry name" value="Pumilio"/>
    <property type="match status" value="5"/>
</dbReference>
<accession>A0A2R6S3K9</accession>
<dbReference type="GO" id="GO:0000447">
    <property type="term" value="P:endonucleolytic cleavage in ITS1 to separate SSU-rRNA from 5.8S rRNA and LSU-rRNA from tricistronic rRNA transcript (SSU-rRNA, 5.8S rRNA, LSU-rRNA)"/>
    <property type="evidence" value="ECO:0007669"/>
    <property type="project" value="TreeGrafter"/>
</dbReference>
<dbReference type="InterPro" id="IPR040000">
    <property type="entry name" value="NOP9"/>
</dbReference>
<dbReference type="OrthoDB" id="392571at2759"/>
<dbReference type="GO" id="GO:0000480">
    <property type="term" value="P:endonucleolytic cleavage in 5'-ETS of tricistronic rRNA transcript (SSU-rRNA, 5.8S rRNA, LSU-rRNA)"/>
    <property type="evidence" value="ECO:0007669"/>
    <property type="project" value="TreeGrafter"/>
</dbReference>
<feature type="region of interest" description="Disordered" evidence="5">
    <location>
        <begin position="741"/>
        <end position="806"/>
    </location>
</feature>
<dbReference type="PANTHER" id="PTHR13102">
    <property type="entry name" value="NUCLEOLAR PROTEIN 9"/>
    <property type="match status" value="1"/>
</dbReference>
<evidence type="ECO:0000256" key="2">
    <source>
        <dbReference type="ARBA" id="ARBA00022737"/>
    </source>
</evidence>
<dbReference type="AlphaFoldDB" id="A0A2R6S3K9"/>
<evidence type="ECO:0000313" key="6">
    <source>
        <dbReference type="EMBL" id="PSS36870.1"/>
    </source>
</evidence>
<proteinExistence type="predicted"/>
<organism evidence="6 7">
    <name type="scientific">Hermanssonia centrifuga</name>
    <dbReference type="NCBI Taxonomy" id="98765"/>
    <lineage>
        <taxon>Eukaryota</taxon>
        <taxon>Fungi</taxon>
        <taxon>Dikarya</taxon>
        <taxon>Basidiomycota</taxon>
        <taxon>Agaricomycotina</taxon>
        <taxon>Agaricomycetes</taxon>
        <taxon>Polyporales</taxon>
        <taxon>Meruliaceae</taxon>
        <taxon>Hermanssonia</taxon>
    </lineage>
</organism>
<protein>
    <recommendedName>
        <fullName evidence="1">Nucleolar protein 9</fullName>
    </recommendedName>
    <alternativeName>
        <fullName evidence="3 4">Pumilio domain-containing protein NOP9</fullName>
    </alternativeName>
</protein>
<dbReference type="GO" id="GO:0005730">
    <property type="term" value="C:nucleolus"/>
    <property type="evidence" value="ECO:0007669"/>
    <property type="project" value="TreeGrafter"/>
</dbReference>
<evidence type="ECO:0000256" key="3">
    <source>
        <dbReference type="ARBA" id="ARBA00030932"/>
    </source>
</evidence>
<name>A0A2R6S3K9_9APHY</name>
<dbReference type="InterPro" id="IPR011989">
    <property type="entry name" value="ARM-like"/>
</dbReference>
<dbReference type="Proteomes" id="UP000186601">
    <property type="component" value="Unassembled WGS sequence"/>
</dbReference>
<dbReference type="InterPro" id="IPR001313">
    <property type="entry name" value="Pumilio_RNA-bd_rpt"/>
</dbReference>
<dbReference type="GO" id="GO:0000056">
    <property type="term" value="P:ribosomal small subunit export from nucleus"/>
    <property type="evidence" value="ECO:0007669"/>
    <property type="project" value="TreeGrafter"/>
</dbReference>
<feature type="compositionally biased region" description="Basic and acidic residues" evidence="5">
    <location>
        <begin position="25"/>
        <end position="35"/>
    </location>
</feature>
<evidence type="ECO:0000256" key="5">
    <source>
        <dbReference type="SAM" id="MobiDB-lite"/>
    </source>
</evidence>
<feature type="region of interest" description="Disordered" evidence="5">
    <location>
        <begin position="1"/>
        <end position="51"/>
    </location>
</feature>
<dbReference type="Pfam" id="PF22493">
    <property type="entry name" value="PUF_NOP9"/>
    <property type="match status" value="1"/>
</dbReference>
<dbReference type="GO" id="GO:0030686">
    <property type="term" value="C:90S preribosome"/>
    <property type="evidence" value="ECO:0007669"/>
    <property type="project" value="TreeGrafter"/>
</dbReference>
<evidence type="ECO:0000313" key="7">
    <source>
        <dbReference type="Proteomes" id="UP000186601"/>
    </source>
</evidence>
<sequence>MPRENRKRGKKHKKPAEDFTPAPVHQEEELPETREGPSWIVSGPSTSEVNEEAPFGYVDSEVKAYFRTVDVQIREWQEEGHQVATEPDTDPNEGEFSFLSIIYCPSDGNHADRRLFFVAALDEMSGKEKELATDPDCSNILERMAYSMDDFARRVFMDRLTGSYKTLVKHRFASHVCQTFLEVASDTVARECRGILPPNPASSSEGELMLMKDIILDVCEELSPDFSSLIMDPFASHVLRAVLAVLSPHLFPLEQKSSALRSKKSAAYKARQGSMKSVFSEAQPTQPEAVKTTPPEFSPVAVKFVKVLRENLGANEVRALAASQVASPVLQMLLEIEADQGLAYEPNSLADRVLDGLITQLHESGPSSYEASDYVGTLLRDPTSSHLLETLVRCLPHEAFGPVWQIYLRGKLARLATHPVANFVVAKAFERVNEDELKQACEELNPVSEKIFKSSRTGVVRALIDRAAQLLVHEGDVIKMILEGFNLSQDDEERKLLVPCVLRLLTAEDYKKAKIAHGSQPEKQPEEAGRFRRNVRAERNEDPMAPKTQGAILLQSMLRLPQPHNQVVLDSISALTVDEQIAMAHDVTASRVLDAVLDSVSVPFKAKRKFVMDFIGQYHILVDDRIGSRVGDRCWAFADPFLKEKIGRSLIPHERTLVGSFYGKFFARNLNLYLLQRDPEQWKNFQSAAKAAAQAKAGQPQVAALASGSFAMSSQEKSKKRKARPEDEIDLLFEEKLGKKVKKAGLGPEPTPKPVEIKKEDKHGKEKKRRKKDDDDEVKDKGLEDVMGAIRLAPKDEKSHRKKKKA</sequence>
<keyword evidence="7" id="KW-1185">Reference proteome</keyword>
<dbReference type="InterPro" id="IPR016024">
    <property type="entry name" value="ARM-type_fold"/>
</dbReference>
<dbReference type="PANTHER" id="PTHR13102:SF0">
    <property type="entry name" value="NUCLEOLAR PROTEIN 9"/>
    <property type="match status" value="1"/>
</dbReference>
<evidence type="ECO:0000256" key="1">
    <source>
        <dbReference type="ARBA" id="ARBA00016427"/>
    </source>
</evidence>
<dbReference type="STRING" id="98765.A0A2R6S3K9"/>
<evidence type="ECO:0000256" key="4">
    <source>
        <dbReference type="ARBA" id="ARBA00031929"/>
    </source>
</evidence>
<dbReference type="GO" id="GO:0003723">
    <property type="term" value="F:RNA binding"/>
    <property type="evidence" value="ECO:0007669"/>
    <property type="project" value="InterPro"/>
</dbReference>
<dbReference type="GO" id="GO:0030688">
    <property type="term" value="C:preribosome, small subunit precursor"/>
    <property type="evidence" value="ECO:0007669"/>
    <property type="project" value="TreeGrafter"/>
</dbReference>
<feature type="compositionally biased region" description="Basic and acidic residues" evidence="5">
    <location>
        <begin position="755"/>
        <end position="764"/>
    </location>
</feature>
<dbReference type="EMBL" id="MLYV02000095">
    <property type="protein sequence ID" value="PSS36870.1"/>
    <property type="molecule type" value="Genomic_DNA"/>
</dbReference>